<evidence type="ECO:0000256" key="6">
    <source>
        <dbReference type="ARBA" id="ARBA00023242"/>
    </source>
</evidence>
<organism evidence="10 11">
    <name type="scientific">Riccia fluitans</name>
    <dbReference type="NCBI Taxonomy" id="41844"/>
    <lineage>
        <taxon>Eukaryota</taxon>
        <taxon>Viridiplantae</taxon>
        <taxon>Streptophyta</taxon>
        <taxon>Embryophyta</taxon>
        <taxon>Marchantiophyta</taxon>
        <taxon>Marchantiopsida</taxon>
        <taxon>Marchantiidae</taxon>
        <taxon>Marchantiales</taxon>
        <taxon>Ricciaceae</taxon>
        <taxon>Riccia</taxon>
    </lineage>
</organism>
<dbReference type="PRINTS" id="PR00105">
    <property type="entry name" value="C5METTRFRASE"/>
</dbReference>
<comment type="caution">
    <text evidence="10">The sequence shown here is derived from an EMBL/GenBank/DDBJ whole genome shotgun (WGS) entry which is preliminary data.</text>
</comment>
<dbReference type="PANTHER" id="PTHR10629">
    <property type="entry name" value="CYTOSINE-SPECIFIC METHYLTRANSFERASE"/>
    <property type="match status" value="1"/>
</dbReference>
<evidence type="ECO:0000256" key="4">
    <source>
        <dbReference type="ARBA" id="ARBA00022679"/>
    </source>
</evidence>
<evidence type="ECO:0000256" key="7">
    <source>
        <dbReference type="PROSITE-ProRule" id="PRU01016"/>
    </source>
</evidence>
<dbReference type="SMART" id="SM00298">
    <property type="entry name" value="CHROMO"/>
    <property type="match status" value="1"/>
</dbReference>
<dbReference type="GO" id="GO:0032259">
    <property type="term" value="P:methylation"/>
    <property type="evidence" value="ECO:0007669"/>
    <property type="project" value="UniProtKB-KW"/>
</dbReference>
<dbReference type="InterPro" id="IPR023779">
    <property type="entry name" value="Chromodomain_CS"/>
</dbReference>
<dbReference type="InterPro" id="IPR023780">
    <property type="entry name" value="Chromo_domain"/>
</dbReference>
<dbReference type="PROSITE" id="PS00598">
    <property type="entry name" value="CHROMO_1"/>
    <property type="match status" value="1"/>
</dbReference>
<protein>
    <recommendedName>
        <fullName evidence="2">DNA (cytosine-5-)-methyltransferase</fullName>
        <ecNumber evidence="2">2.1.1.37</ecNumber>
    </recommendedName>
</protein>
<dbReference type="CDD" id="cd00024">
    <property type="entry name" value="CD_CSD"/>
    <property type="match status" value="1"/>
</dbReference>
<dbReference type="InterPro" id="IPR029063">
    <property type="entry name" value="SAM-dependent_MTases_sf"/>
</dbReference>
<dbReference type="InterPro" id="IPR000953">
    <property type="entry name" value="Chromo/chromo_shadow_dom"/>
</dbReference>
<dbReference type="GO" id="GO:0005634">
    <property type="term" value="C:nucleus"/>
    <property type="evidence" value="ECO:0007669"/>
    <property type="project" value="UniProtKB-SubCell"/>
</dbReference>
<dbReference type="AlphaFoldDB" id="A0ABD1Y3N7"/>
<dbReference type="Pfam" id="PF00145">
    <property type="entry name" value="DNA_methylase"/>
    <property type="match status" value="1"/>
</dbReference>
<dbReference type="PROSITE" id="PS50013">
    <property type="entry name" value="CHROMO_2"/>
    <property type="match status" value="1"/>
</dbReference>
<keyword evidence="5 7" id="KW-0949">S-adenosyl-L-methionine</keyword>
<sequence>MGQKRTIVQIDLSDGSDELVVRTPKHQLVSKDAADNAGRRWTRSMASKATRSRSKAANLDVEVVSTSTPVLPRQLRFCRPTHISVMRQQETEPETVSELPPDPITIGDDSDSSVEFIRPSRRHFAARESLSHGDTKSPDKIFKSDAEEDMQETIEERDIPTSDTSIEILPQEVLPGKRNMEDKTKERKESQVINSLDGFKQPAMDRNEAKGRWAYRYLSESLDKMWVTGGGKKEVFCEKQALGKDGALLEDAGPLVGKLLFWSKLETDEPLDCLLDKVEVIHIRPEIFRDSEWTPPEQKYYYSMGYNEAFSTFYALSGAREKEKHTQPVEKNEHLILDLFCGCGGLSTGLCMGTRMSNVKLKTQWAVDNNASSCESFRVNHTQTEVYNCSAENFLRLIQKWDELCKRYPHDLKAKTVTRSYADKEDCDESCPRRGEYEVEEIIGIRWSETKNSKLSTAATGRVEFKVKWRGYDGIDDPTWEPEDNLKNSQDILKNFILSGRRKKILPRLGECDLICGGPPCQGVSGMNRFRRTEEPLGCDKNRQVIVYMDIVEFLKPRFILMENVVDILQFADGIVARYALTRLIRMQYQAKLGLMAAGRYGVPQYRQRIFLWGASQNEKNEVNFEDADGPQNLHPCATLGDALTDLPPVILHF</sequence>
<proteinExistence type="inferred from homology"/>
<evidence type="ECO:0000313" key="10">
    <source>
        <dbReference type="EMBL" id="KAL2620252.1"/>
    </source>
</evidence>
<dbReference type="Pfam" id="PF00385">
    <property type="entry name" value="Chromo"/>
    <property type="match status" value="1"/>
</dbReference>
<keyword evidence="6" id="KW-0539">Nucleus</keyword>
<dbReference type="GO" id="GO:0003886">
    <property type="term" value="F:DNA (cytosine-5-)-methyltransferase activity"/>
    <property type="evidence" value="ECO:0007669"/>
    <property type="project" value="UniProtKB-EC"/>
</dbReference>
<evidence type="ECO:0000259" key="9">
    <source>
        <dbReference type="PROSITE" id="PS50013"/>
    </source>
</evidence>
<feature type="domain" description="Chromo" evidence="9">
    <location>
        <begin position="437"/>
        <end position="496"/>
    </location>
</feature>
<gene>
    <name evidence="10" type="ORF">R1flu_000457</name>
</gene>
<evidence type="ECO:0000256" key="3">
    <source>
        <dbReference type="ARBA" id="ARBA00022603"/>
    </source>
</evidence>
<dbReference type="InterPro" id="IPR016197">
    <property type="entry name" value="Chromo-like_dom_sf"/>
</dbReference>
<dbReference type="InterPro" id="IPR050390">
    <property type="entry name" value="C5-Methyltransferase"/>
</dbReference>
<dbReference type="Proteomes" id="UP001605036">
    <property type="component" value="Unassembled WGS sequence"/>
</dbReference>
<evidence type="ECO:0000256" key="2">
    <source>
        <dbReference type="ARBA" id="ARBA00011975"/>
    </source>
</evidence>
<evidence type="ECO:0000256" key="8">
    <source>
        <dbReference type="SAM" id="MobiDB-lite"/>
    </source>
</evidence>
<comment type="subcellular location">
    <subcellularLocation>
        <location evidence="1">Nucleus</location>
    </subcellularLocation>
</comment>
<dbReference type="SUPFAM" id="SSF53335">
    <property type="entry name" value="S-adenosyl-L-methionine-dependent methyltransferases"/>
    <property type="match status" value="1"/>
</dbReference>
<keyword evidence="3 7" id="KW-0489">Methyltransferase</keyword>
<dbReference type="PROSITE" id="PS51679">
    <property type="entry name" value="SAM_MT_C5"/>
    <property type="match status" value="1"/>
</dbReference>
<feature type="active site" evidence="7">
    <location>
        <position position="521"/>
    </location>
</feature>
<evidence type="ECO:0000313" key="11">
    <source>
        <dbReference type="Proteomes" id="UP001605036"/>
    </source>
</evidence>
<keyword evidence="11" id="KW-1185">Reference proteome</keyword>
<reference evidence="10 11" key="1">
    <citation type="submission" date="2024-09" db="EMBL/GenBank/DDBJ databases">
        <title>Chromosome-scale assembly of Riccia fluitans.</title>
        <authorList>
            <person name="Paukszto L."/>
            <person name="Sawicki J."/>
            <person name="Karawczyk K."/>
            <person name="Piernik-Szablinska J."/>
            <person name="Szczecinska M."/>
            <person name="Mazdziarz M."/>
        </authorList>
    </citation>
    <scope>NUCLEOTIDE SEQUENCE [LARGE SCALE GENOMIC DNA]</scope>
    <source>
        <strain evidence="10">Rf_01</strain>
        <tissue evidence="10">Aerial parts of the thallus</tissue>
    </source>
</reference>
<keyword evidence="4 7" id="KW-0808">Transferase</keyword>
<dbReference type="Gene3D" id="3.40.50.150">
    <property type="entry name" value="Vaccinia Virus protein VP39"/>
    <property type="match status" value="1"/>
</dbReference>
<accession>A0ABD1Y3N7</accession>
<comment type="similarity">
    <text evidence="7">Belongs to the class I-like SAM-binding methyltransferase superfamily. C5-methyltransferase family.</text>
</comment>
<name>A0ABD1Y3N7_9MARC</name>
<dbReference type="EC" id="2.1.1.37" evidence="2"/>
<evidence type="ECO:0000256" key="5">
    <source>
        <dbReference type="ARBA" id="ARBA00022691"/>
    </source>
</evidence>
<dbReference type="SUPFAM" id="SSF54160">
    <property type="entry name" value="Chromo domain-like"/>
    <property type="match status" value="1"/>
</dbReference>
<dbReference type="EMBL" id="JBHFFA010000006">
    <property type="protein sequence ID" value="KAL2620252.1"/>
    <property type="molecule type" value="Genomic_DNA"/>
</dbReference>
<dbReference type="InterPro" id="IPR001525">
    <property type="entry name" value="C5_MeTfrase"/>
</dbReference>
<evidence type="ECO:0000256" key="1">
    <source>
        <dbReference type="ARBA" id="ARBA00004123"/>
    </source>
</evidence>
<feature type="region of interest" description="Disordered" evidence="8">
    <location>
        <begin position="88"/>
        <end position="112"/>
    </location>
</feature>
<dbReference type="PANTHER" id="PTHR10629:SF50">
    <property type="entry name" value="DNA (CYTOSINE-5)-METHYLTRANSFERASE CMT3"/>
    <property type="match status" value="1"/>
</dbReference>